<name>A0ABP0L2I6_9DINO</name>
<dbReference type="InterPro" id="IPR050889">
    <property type="entry name" value="Dendritic_Spine_Reg/Scaffold"/>
</dbReference>
<comment type="caution">
    <text evidence="4">The sequence shown here is derived from an EMBL/GenBank/DDBJ whole genome shotgun (WGS) entry which is preliminary data.</text>
</comment>
<sequence length="139" mass="14868">MPLRPPSVQVTIMPVCAFDEILEEELVRSCEENDVIAIDKLLRRPQDTNGPSLFVAAENGHLEVVRLLLEAGADENSERTDGATAMFLAAEEGHLEVVRSLLEAGADKESAKMNGTAALSNAAETKAFASCGNVARGWS</sequence>
<evidence type="ECO:0000256" key="1">
    <source>
        <dbReference type="ARBA" id="ARBA00022737"/>
    </source>
</evidence>
<reference evidence="4 5" key="1">
    <citation type="submission" date="2024-02" db="EMBL/GenBank/DDBJ databases">
        <authorList>
            <person name="Chen Y."/>
            <person name="Shah S."/>
            <person name="Dougan E. K."/>
            <person name="Thang M."/>
            <person name="Chan C."/>
        </authorList>
    </citation>
    <scope>NUCLEOTIDE SEQUENCE [LARGE SCALE GENOMIC DNA]</scope>
</reference>
<dbReference type="Proteomes" id="UP001642484">
    <property type="component" value="Unassembled WGS sequence"/>
</dbReference>
<dbReference type="SMART" id="SM00248">
    <property type="entry name" value="ANK"/>
    <property type="match status" value="2"/>
</dbReference>
<dbReference type="SUPFAM" id="SSF48403">
    <property type="entry name" value="Ankyrin repeat"/>
    <property type="match status" value="1"/>
</dbReference>
<dbReference type="PANTHER" id="PTHR24166:SF48">
    <property type="entry name" value="PROTEIN VAPYRIN"/>
    <property type="match status" value="1"/>
</dbReference>
<accession>A0ABP0L2I6</accession>
<dbReference type="InterPro" id="IPR002110">
    <property type="entry name" value="Ankyrin_rpt"/>
</dbReference>
<keyword evidence="1" id="KW-0677">Repeat</keyword>
<dbReference type="EMBL" id="CAXAMN010011001">
    <property type="protein sequence ID" value="CAK9033370.1"/>
    <property type="molecule type" value="Genomic_DNA"/>
</dbReference>
<feature type="repeat" description="ANK" evidence="3">
    <location>
        <begin position="81"/>
        <end position="113"/>
    </location>
</feature>
<dbReference type="PANTHER" id="PTHR24166">
    <property type="entry name" value="ROLLING PEBBLES, ISOFORM B"/>
    <property type="match status" value="1"/>
</dbReference>
<dbReference type="PROSITE" id="PS50297">
    <property type="entry name" value="ANK_REP_REGION"/>
    <property type="match status" value="2"/>
</dbReference>
<evidence type="ECO:0000256" key="2">
    <source>
        <dbReference type="ARBA" id="ARBA00023043"/>
    </source>
</evidence>
<protein>
    <submittedName>
        <fullName evidence="4">Uncharacterized protein</fullName>
    </submittedName>
</protein>
<evidence type="ECO:0000313" key="4">
    <source>
        <dbReference type="EMBL" id="CAK9033370.1"/>
    </source>
</evidence>
<dbReference type="PROSITE" id="PS50088">
    <property type="entry name" value="ANK_REPEAT"/>
    <property type="match status" value="2"/>
</dbReference>
<evidence type="ECO:0000313" key="5">
    <source>
        <dbReference type="Proteomes" id="UP001642484"/>
    </source>
</evidence>
<keyword evidence="5" id="KW-1185">Reference proteome</keyword>
<feature type="repeat" description="ANK" evidence="3">
    <location>
        <begin position="48"/>
        <end position="80"/>
    </location>
</feature>
<dbReference type="Pfam" id="PF12796">
    <property type="entry name" value="Ank_2"/>
    <property type="match status" value="1"/>
</dbReference>
<dbReference type="Gene3D" id="1.25.40.20">
    <property type="entry name" value="Ankyrin repeat-containing domain"/>
    <property type="match status" value="1"/>
</dbReference>
<evidence type="ECO:0000256" key="3">
    <source>
        <dbReference type="PROSITE-ProRule" id="PRU00023"/>
    </source>
</evidence>
<organism evidence="4 5">
    <name type="scientific">Durusdinium trenchii</name>
    <dbReference type="NCBI Taxonomy" id="1381693"/>
    <lineage>
        <taxon>Eukaryota</taxon>
        <taxon>Sar</taxon>
        <taxon>Alveolata</taxon>
        <taxon>Dinophyceae</taxon>
        <taxon>Suessiales</taxon>
        <taxon>Symbiodiniaceae</taxon>
        <taxon>Durusdinium</taxon>
    </lineage>
</organism>
<keyword evidence="2 3" id="KW-0040">ANK repeat</keyword>
<gene>
    <name evidence="4" type="ORF">CCMP2556_LOCUS19048</name>
</gene>
<proteinExistence type="predicted"/>
<dbReference type="InterPro" id="IPR036770">
    <property type="entry name" value="Ankyrin_rpt-contain_sf"/>
</dbReference>